<dbReference type="EMBL" id="CAUOFW020000814">
    <property type="protein sequence ID" value="CAK9137364.1"/>
    <property type="molecule type" value="Genomic_DNA"/>
</dbReference>
<organism evidence="1 2">
    <name type="scientific">Ilex paraguariensis</name>
    <name type="common">yerba mate</name>
    <dbReference type="NCBI Taxonomy" id="185542"/>
    <lineage>
        <taxon>Eukaryota</taxon>
        <taxon>Viridiplantae</taxon>
        <taxon>Streptophyta</taxon>
        <taxon>Embryophyta</taxon>
        <taxon>Tracheophyta</taxon>
        <taxon>Spermatophyta</taxon>
        <taxon>Magnoliopsida</taxon>
        <taxon>eudicotyledons</taxon>
        <taxon>Gunneridae</taxon>
        <taxon>Pentapetalae</taxon>
        <taxon>asterids</taxon>
        <taxon>campanulids</taxon>
        <taxon>Aquifoliales</taxon>
        <taxon>Aquifoliaceae</taxon>
        <taxon>Ilex</taxon>
    </lineage>
</organism>
<dbReference type="Proteomes" id="UP001642360">
    <property type="component" value="Unassembled WGS sequence"/>
</dbReference>
<keyword evidence="2" id="KW-1185">Reference proteome</keyword>
<evidence type="ECO:0000313" key="2">
    <source>
        <dbReference type="Proteomes" id="UP001642360"/>
    </source>
</evidence>
<dbReference type="AlphaFoldDB" id="A0ABC8R361"/>
<accession>A0ABC8R361</accession>
<name>A0ABC8R361_9AQUA</name>
<comment type="caution">
    <text evidence="1">The sequence shown here is derived from an EMBL/GenBank/DDBJ whole genome shotgun (WGS) entry which is preliminary data.</text>
</comment>
<evidence type="ECO:0000313" key="1">
    <source>
        <dbReference type="EMBL" id="CAK9137364.1"/>
    </source>
</evidence>
<sequence>MWRMETHESSFRESIKALEADDFQHASNSLCYIYFTSATRRWPLDTPCELTASVIGHVCGVAGMCDVNHVHAPFAKAARRELAPEIYGFSLVTMMR</sequence>
<reference evidence="1 2" key="1">
    <citation type="submission" date="2024-02" db="EMBL/GenBank/DDBJ databases">
        <authorList>
            <person name="Vignale AGUSTIN F."/>
            <person name="Sosa J E."/>
            <person name="Modenutti C."/>
        </authorList>
    </citation>
    <scope>NUCLEOTIDE SEQUENCE [LARGE SCALE GENOMIC DNA]</scope>
</reference>
<protein>
    <submittedName>
        <fullName evidence="1">Uncharacterized protein</fullName>
    </submittedName>
</protein>
<proteinExistence type="predicted"/>
<gene>
    <name evidence="1" type="ORF">ILEXP_LOCUS4388</name>
</gene>